<evidence type="ECO:0000256" key="4">
    <source>
        <dbReference type="ARBA" id="ARBA00022499"/>
    </source>
</evidence>
<comment type="pathway">
    <text evidence="2">Protein modification; protein sumoylation.</text>
</comment>
<feature type="repeat" description="ANK" evidence="14">
    <location>
        <begin position="86"/>
        <end position="118"/>
    </location>
</feature>
<dbReference type="InterPro" id="IPR003034">
    <property type="entry name" value="SAP_dom"/>
</dbReference>
<evidence type="ECO:0000256" key="16">
    <source>
        <dbReference type="SAM" id="Coils"/>
    </source>
</evidence>
<accession>A0A8B8XMZ8</accession>
<dbReference type="CDD" id="cd16820">
    <property type="entry name" value="SP-RING_PIAS3"/>
    <property type="match status" value="1"/>
</dbReference>
<dbReference type="InterPro" id="IPR038654">
    <property type="entry name" value="PINIT_sf"/>
</dbReference>
<evidence type="ECO:0000256" key="10">
    <source>
        <dbReference type="ARBA" id="ARBA00022843"/>
    </source>
</evidence>
<dbReference type="SUPFAM" id="SSF48403">
    <property type="entry name" value="Ankyrin repeat"/>
    <property type="match status" value="1"/>
</dbReference>
<dbReference type="OrthoDB" id="341259at2759"/>
<feature type="region of interest" description="Disordered" evidence="17">
    <location>
        <begin position="1560"/>
        <end position="1606"/>
    </location>
</feature>
<name>A0A8B8XMZ8_BALMU</name>
<dbReference type="Gene3D" id="3.30.40.10">
    <property type="entry name" value="Zinc/RING finger domain, C3HC4 (zinc finger)"/>
    <property type="match status" value="1"/>
</dbReference>
<gene>
    <name evidence="23" type="primary">LOC118896832</name>
</gene>
<evidence type="ECO:0000256" key="11">
    <source>
        <dbReference type="ARBA" id="ARBA00023015"/>
    </source>
</evidence>
<feature type="compositionally biased region" description="Polar residues" evidence="17">
    <location>
        <begin position="434"/>
        <end position="447"/>
    </location>
</feature>
<evidence type="ECO:0000256" key="8">
    <source>
        <dbReference type="ARBA" id="ARBA00022786"/>
    </source>
</evidence>
<evidence type="ECO:0000256" key="2">
    <source>
        <dbReference type="ARBA" id="ARBA00004718"/>
    </source>
</evidence>
<evidence type="ECO:0000256" key="17">
    <source>
        <dbReference type="SAM" id="MobiDB-lite"/>
    </source>
</evidence>
<keyword evidence="4" id="KW-1017">Isopeptide bond</keyword>
<comment type="similarity">
    <text evidence="3">Belongs to the PIAS family.</text>
</comment>
<dbReference type="GO" id="GO:0061665">
    <property type="term" value="F:SUMO ligase activity"/>
    <property type="evidence" value="ECO:0007669"/>
    <property type="project" value="TreeGrafter"/>
</dbReference>
<feature type="repeat" description="ANK" evidence="14">
    <location>
        <begin position="185"/>
        <end position="217"/>
    </location>
</feature>
<keyword evidence="13" id="KW-0539">Nucleus</keyword>
<dbReference type="PROSITE" id="PS51044">
    <property type="entry name" value="ZF_SP_RING"/>
    <property type="match status" value="1"/>
</dbReference>
<evidence type="ECO:0000259" key="18">
    <source>
        <dbReference type="PROSITE" id="PS50800"/>
    </source>
</evidence>
<keyword evidence="14" id="KW-0040">ANK repeat</keyword>
<keyword evidence="9" id="KW-0862">Zinc</keyword>
<dbReference type="PROSITE" id="PS50088">
    <property type="entry name" value="ANK_REPEAT"/>
    <property type="match status" value="5"/>
</dbReference>
<dbReference type="Pfam" id="PF02037">
    <property type="entry name" value="SAP"/>
    <property type="match status" value="1"/>
</dbReference>
<dbReference type="Pfam" id="PF14324">
    <property type="entry name" value="PINIT"/>
    <property type="match status" value="1"/>
</dbReference>
<keyword evidence="11" id="KW-0805">Transcription regulation</keyword>
<keyword evidence="8" id="KW-0833">Ubl conjugation pathway</keyword>
<dbReference type="UniPathway" id="UPA00886"/>
<keyword evidence="22" id="KW-1185">Reference proteome</keyword>
<evidence type="ECO:0000256" key="13">
    <source>
        <dbReference type="ARBA" id="ARBA00023242"/>
    </source>
</evidence>
<dbReference type="PROSITE" id="PS50297">
    <property type="entry name" value="ANK_REP_REGION"/>
    <property type="match status" value="4"/>
</dbReference>
<dbReference type="FunFam" id="1.10.720.30:FF:000001">
    <property type="entry name" value="E3 SUMO-protein ligase PIAS2 isoform 1"/>
    <property type="match status" value="1"/>
</dbReference>
<dbReference type="SUPFAM" id="SSF68906">
    <property type="entry name" value="SAP domain"/>
    <property type="match status" value="1"/>
</dbReference>
<feature type="domain" description="SP-RING-type" evidence="19">
    <location>
        <begin position="1299"/>
        <end position="1380"/>
    </location>
</feature>
<feature type="compositionally biased region" description="Acidic residues" evidence="17">
    <location>
        <begin position="277"/>
        <end position="291"/>
    </location>
</feature>
<evidence type="ECO:0000256" key="12">
    <source>
        <dbReference type="ARBA" id="ARBA00023163"/>
    </source>
</evidence>
<reference evidence="21" key="1">
    <citation type="submission" date="2023-09" db="UniProtKB">
        <authorList>
            <consortium name="Ensembl"/>
        </authorList>
    </citation>
    <scope>IDENTIFICATION</scope>
</reference>
<dbReference type="KEGG" id="bmus:118896832"/>
<keyword evidence="5" id="KW-0808">Transferase</keyword>
<dbReference type="GO" id="GO:0000785">
    <property type="term" value="C:chromatin"/>
    <property type="evidence" value="ECO:0007669"/>
    <property type="project" value="TreeGrafter"/>
</dbReference>
<feature type="repeat" description="ANK" evidence="14">
    <location>
        <begin position="152"/>
        <end position="184"/>
    </location>
</feature>
<dbReference type="PROSITE" id="PS50800">
    <property type="entry name" value="SAP"/>
    <property type="match status" value="1"/>
</dbReference>
<dbReference type="GeneID" id="118896832"/>
<dbReference type="InterPro" id="IPR036770">
    <property type="entry name" value="Ankyrin_rpt-contain_sf"/>
</dbReference>
<dbReference type="SMART" id="SM00513">
    <property type="entry name" value="SAP"/>
    <property type="match status" value="1"/>
</dbReference>
<dbReference type="FunFam" id="3.30.40.10:FF:000003">
    <property type="entry name" value="E3 SUMO-protein ligase PIAS2 isoform X1"/>
    <property type="match status" value="1"/>
</dbReference>
<evidence type="ECO:0000313" key="22">
    <source>
        <dbReference type="Proteomes" id="UP000694857"/>
    </source>
</evidence>
<dbReference type="RefSeq" id="XP_036711183.1">
    <property type="nucleotide sequence ID" value="XM_036855288.1"/>
</dbReference>
<dbReference type="InterPro" id="IPR036361">
    <property type="entry name" value="SAP_dom_sf"/>
</dbReference>
<keyword evidence="7 15" id="KW-0863">Zinc-finger</keyword>
<dbReference type="InterPro" id="IPR002110">
    <property type="entry name" value="Ankyrin_rpt"/>
</dbReference>
<dbReference type="FunFam" id="2.60.120.780:FF:000001">
    <property type="entry name" value="E3 SUMO-protein ligase PIAS2 isoform X1"/>
    <property type="match status" value="1"/>
</dbReference>
<dbReference type="PANTHER" id="PTHR10782">
    <property type="entry name" value="ZINC FINGER MIZ DOMAIN-CONTAINING PROTEIN"/>
    <property type="match status" value="1"/>
</dbReference>
<feature type="compositionally biased region" description="Low complexity" evidence="17">
    <location>
        <begin position="587"/>
        <end position="596"/>
    </location>
</feature>
<evidence type="ECO:0000256" key="7">
    <source>
        <dbReference type="ARBA" id="ARBA00022771"/>
    </source>
</evidence>
<evidence type="ECO:0000256" key="14">
    <source>
        <dbReference type="PROSITE-ProRule" id="PRU00023"/>
    </source>
</evidence>
<dbReference type="InterPro" id="IPR023321">
    <property type="entry name" value="PINIT"/>
</dbReference>
<evidence type="ECO:0000259" key="20">
    <source>
        <dbReference type="PROSITE" id="PS51466"/>
    </source>
</evidence>
<evidence type="ECO:0000313" key="23">
    <source>
        <dbReference type="RefSeq" id="XP_036711183.1"/>
    </source>
</evidence>
<feature type="region of interest" description="Disordered" evidence="17">
    <location>
        <begin position="412"/>
        <end position="480"/>
    </location>
</feature>
<dbReference type="InterPro" id="IPR013083">
    <property type="entry name" value="Znf_RING/FYVE/PHD"/>
</dbReference>
<feature type="coiled-coil region" evidence="16">
    <location>
        <begin position="867"/>
        <end position="971"/>
    </location>
</feature>
<dbReference type="PANTHER" id="PTHR10782:SF10">
    <property type="entry name" value="E3 SUMO-PROTEIN LIGASE PIAS3"/>
    <property type="match status" value="1"/>
</dbReference>
<dbReference type="Gene3D" id="1.10.287.1490">
    <property type="match status" value="1"/>
</dbReference>
<evidence type="ECO:0000256" key="15">
    <source>
        <dbReference type="PROSITE-ProRule" id="PRU00452"/>
    </source>
</evidence>
<reference evidence="23" key="2">
    <citation type="submission" date="2025-04" db="UniProtKB">
        <authorList>
            <consortium name="RefSeq"/>
        </authorList>
    </citation>
    <scope>IDENTIFICATION</scope>
    <source>
        <tissue evidence="23">Epidermis and Blubber</tissue>
    </source>
</reference>
<dbReference type="Proteomes" id="UP000694857">
    <property type="component" value="Chromosome 1"/>
</dbReference>
<evidence type="ECO:0000256" key="5">
    <source>
        <dbReference type="ARBA" id="ARBA00022679"/>
    </source>
</evidence>
<dbReference type="PROSITE" id="PS51466">
    <property type="entry name" value="PINIT"/>
    <property type="match status" value="1"/>
</dbReference>
<dbReference type="SMART" id="SM00248">
    <property type="entry name" value="ANK"/>
    <property type="match status" value="5"/>
</dbReference>
<feature type="repeat" description="ANK" evidence="14">
    <location>
        <begin position="53"/>
        <end position="85"/>
    </location>
</feature>
<dbReference type="Gene3D" id="1.25.40.20">
    <property type="entry name" value="Ankyrin repeat-containing domain"/>
    <property type="match status" value="2"/>
</dbReference>
<feature type="region of interest" description="Disordered" evidence="17">
    <location>
        <begin position="766"/>
        <end position="789"/>
    </location>
</feature>
<organism evidence="22 23">
    <name type="scientific">Balaenoptera musculus</name>
    <name type="common">Blue whale</name>
    <dbReference type="NCBI Taxonomy" id="9771"/>
    <lineage>
        <taxon>Eukaryota</taxon>
        <taxon>Metazoa</taxon>
        <taxon>Chordata</taxon>
        <taxon>Craniata</taxon>
        <taxon>Vertebrata</taxon>
        <taxon>Euteleostomi</taxon>
        <taxon>Mammalia</taxon>
        <taxon>Eutheria</taxon>
        <taxon>Laurasiatheria</taxon>
        <taxon>Artiodactyla</taxon>
        <taxon>Whippomorpha</taxon>
        <taxon>Cetacea</taxon>
        <taxon>Mysticeti</taxon>
        <taxon>Balaenopteridae</taxon>
        <taxon>Balaenoptera</taxon>
    </lineage>
</organism>
<feature type="domain" description="PINIT" evidence="20">
    <location>
        <begin position="1102"/>
        <end position="1267"/>
    </location>
</feature>
<feature type="repeat" description="ANK" evidence="14">
    <location>
        <begin position="119"/>
        <end position="151"/>
    </location>
</feature>
<feature type="coiled-coil region" evidence="16">
    <location>
        <begin position="291"/>
        <end position="318"/>
    </location>
</feature>
<keyword evidence="12" id="KW-0804">Transcription</keyword>
<keyword evidence="16" id="KW-0175">Coiled coil</keyword>
<feature type="region of interest" description="Disordered" evidence="17">
    <location>
        <begin position="248"/>
        <end position="291"/>
    </location>
</feature>
<feature type="region of interest" description="Disordered" evidence="17">
    <location>
        <begin position="345"/>
        <end position="367"/>
    </location>
</feature>
<dbReference type="Gene3D" id="2.60.120.780">
    <property type="entry name" value="PINIT domain"/>
    <property type="match status" value="1"/>
</dbReference>
<feature type="region of interest" description="Disordered" evidence="17">
    <location>
        <begin position="555"/>
        <end position="608"/>
    </location>
</feature>
<dbReference type="GO" id="GO:0003712">
    <property type="term" value="F:transcription coregulator activity"/>
    <property type="evidence" value="ECO:0007669"/>
    <property type="project" value="TreeGrafter"/>
</dbReference>
<evidence type="ECO:0000256" key="3">
    <source>
        <dbReference type="ARBA" id="ARBA00005383"/>
    </source>
</evidence>
<sequence length="1615" mass="175785">MKRIFSCSSSQVAVERWNRRDQKLLEAVQRGDVGCVAALASKKSARPTKLDSNGQSPFHLAASKGLTECLTILLANGADVNSKNEDGSTALHSATISCQPQCVKVLLQHGANEDAVDVENRSPLHWAAFSGCASSVLLLCDHEAFLDVLDNDGRTPLMIASLGGHAAICSQLLQRGARVNVTDKNDKSALILACEKGSTEVAELLLSYGADAGAVDSTGHDALHYALRTQDKILWRLLRQALNRQGRGGQGLVQHPDLASQASPSEPQVGSPWRAEPEEEQEEEEDEDPCSEEWKWKYEEEHRKVSQLEQELLRNTEECKAQSAAYLGLENQIQEQVQELGLLLSQEPGAPGDQGSSLRPGGDGMEQGRTLDLLAKCIQELKKQQQAAAAAAAKPVVASKRAEHSAGGVIQYEAHGRSQPEEQEPPQSPRSETTGKSTGQQPTTNGGQALGPDHTDQLHAGQKVRPQAPGAEPTGTVAEPVRTAAMNQLLLQLREELAAVWREKDAARGALSRPDPEGALGTSRAEAAAAAWEKMEARLERVLVRLDWAKAGLQMKPEAPAQEPREGAPKAGPGAITKEGEGKEEGAPGAWGEPLGAPGGEQMPGGGLAEGQLEKEVSALRLSNSNLLEELGELGRERRRLQGELPSLSQRLQRECVPKPEAQVRLQRECVPKPEAQVQLQQLWWSVGLLTDELALEKEATEKLRKRLASQSRGLRGLWDCLPPDLVGRGSARCPAAEPLEELQACVSALVARHREAQQVLARLEEENQQLRGSPAQRGEPGTSSEASASLQVEALEQDLGKLEEELRAVQATMSGKSQEIGKLKQLLYQATEEVAELRAREAASLRQHEKTRGSLVAQAQAWGRELKALLEKYNTACREMGRLRETVAEERRRSGDLAARAAEQERQASELRLRSEQLEKTAELLKEKVEHLIGAGRDKEAKIKELLKKLEQLSEEILAVRGENAHLARQLQDSQKNHEEIISTYRNHLLNAAQHMVMSFRVSELQVLLGFAGRNKSGRKHELLAKALHLLKSSCAPSVQMKIKELYRRRFPRKTLGPSDLSLLSLPPGTPPVGSPGPLAPIPPALLAPGTLLGPKREVDMHPPLPQPVHPDVTMKPLPFYEIYGELIRPTTLASTSSQRFEEAHFTFALTPQQVQQILTSREVLPGAKCDYTIQVQLRFCLCETSCPQEDYFPPNLFVKVNGKLCPLPGYLPPTKNGAEPKRPSRPINITPLARLSATVPNTIVVNWSSEFGRNYSLSVYLVRQLTAGTLLQKLRAKGIRNPDHSRALIKEKLTADPDSEVATTSLRVSLMCPLGKMRLTVPCRALTCAHLQSFDAALYLQMNEKKPTWTCPVCDKKAPYESLIIDGLFMEILNSCSDCDEIQFMEDGSWCPMKPKKEASEVCPPPGYGLDGLQYSPVQEGNPSENKKKVEVIDLTIESSSDEEDLPPTKKHCPVTSAAIPALPGSKGVLTSGHQPSSVLRSPAMGTLGGDFLSSLPLHEYPPAFPLGADIQGLDLFSFLQTESQHYGPSVITSLDEQDALGHFFQYRGTPSHFLGPLGPTLGSSHRSTTPAPPPGRVSSIVAPGGNLREGHGGPLPSGPSLTGCRSDIISLD</sequence>
<feature type="domain" description="SAP" evidence="18">
    <location>
        <begin position="998"/>
        <end position="1032"/>
    </location>
</feature>
<dbReference type="InterPro" id="IPR004181">
    <property type="entry name" value="Znf_MIZ"/>
</dbReference>
<evidence type="ECO:0000259" key="19">
    <source>
        <dbReference type="PROSITE" id="PS51044"/>
    </source>
</evidence>
<dbReference type="Gene3D" id="1.10.720.30">
    <property type="entry name" value="SAP domain"/>
    <property type="match status" value="1"/>
</dbReference>
<dbReference type="Ensembl" id="ENSBMST00010005406.1">
    <property type="protein sequence ID" value="ENSBMSP00010004916.1"/>
    <property type="gene ID" value="ENSBMSG00010003614.1"/>
</dbReference>
<feature type="compositionally biased region" description="Gly residues" evidence="17">
    <location>
        <begin position="597"/>
        <end position="608"/>
    </location>
</feature>
<dbReference type="GO" id="GO:0016607">
    <property type="term" value="C:nuclear speck"/>
    <property type="evidence" value="ECO:0007669"/>
    <property type="project" value="UniProtKB-SubCell"/>
</dbReference>
<dbReference type="Pfam" id="PF12796">
    <property type="entry name" value="Ank_2"/>
    <property type="match status" value="2"/>
</dbReference>
<dbReference type="GO" id="GO:0008270">
    <property type="term" value="F:zinc ion binding"/>
    <property type="evidence" value="ECO:0007669"/>
    <property type="project" value="UniProtKB-KW"/>
</dbReference>
<proteinExistence type="inferred from homology"/>
<evidence type="ECO:0000256" key="1">
    <source>
        <dbReference type="ARBA" id="ARBA00004324"/>
    </source>
</evidence>
<dbReference type="GO" id="GO:0006357">
    <property type="term" value="P:regulation of transcription by RNA polymerase II"/>
    <property type="evidence" value="ECO:0007669"/>
    <property type="project" value="TreeGrafter"/>
</dbReference>
<evidence type="ECO:0000256" key="6">
    <source>
        <dbReference type="ARBA" id="ARBA00022723"/>
    </source>
</evidence>
<dbReference type="GO" id="GO:0016925">
    <property type="term" value="P:protein sumoylation"/>
    <property type="evidence" value="ECO:0007669"/>
    <property type="project" value="UniProtKB-UniPathway"/>
</dbReference>
<keyword evidence="6" id="KW-0479">Metal-binding</keyword>
<dbReference type="Pfam" id="PF02891">
    <property type="entry name" value="zf-MIZ"/>
    <property type="match status" value="1"/>
</dbReference>
<evidence type="ECO:0000313" key="21">
    <source>
        <dbReference type="Ensembl" id="ENSBMSP00010004916.1"/>
    </source>
</evidence>
<dbReference type="GeneTree" id="ENSGT01030000234539"/>
<keyword evidence="10" id="KW-0832">Ubl conjugation</keyword>
<comment type="subcellular location">
    <subcellularLocation>
        <location evidence="1">Nucleus speckle</location>
    </subcellularLocation>
</comment>
<protein>
    <submittedName>
        <fullName evidence="23">Ankyrin repeat domain-containing protein 35 isoform X1</fullName>
    </submittedName>
</protein>
<evidence type="ECO:0000256" key="9">
    <source>
        <dbReference type="ARBA" id="ARBA00022833"/>
    </source>
</evidence>